<dbReference type="EMBL" id="BGPR01004161">
    <property type="protein sequence ID" value="GBM96621.1"/>
    <property type="molecule type" value="Genomic_DNA"/>
</dbReference>
<protein>
    <submittedName>
        <fullName evidence="1">Uncharacterized protein</fullName>
    </submittedName>
</protein>
<comment type="caution">
    <text evidence="1">The sequence shown here is derived from an EMBL/GenBank/DDBJ whole genome shotgun (WGS) entry which is preliminary data.</text>
</comment>
<reference evidence="1 2" key="1">
    <citation type="journal article" date="2019" name="Sci. Rep.">
        <title>Orb-weaving spider Araneus ventricosus genome elucidates the spidroin gene catalogue.</title>
        <authorList>
            <person name="Kono N."/>
            <person name="Nakamura H."/>
            <person name="Ohtoshi R."/>
            <person name="Moran D.A.P."/>
            <person name="Shinohara A."/>
            <person name="Yoshida Y."/>
            <person name="Fujiwara M."/>
            <person name="Mori M."/>
            <person name="Tomita M."/>
            <person name="Arakawa K."/>
        </authorList>
    </citation>
    <scope>NUCLEOTIDE SEQUENCE [LARGE SCALE GENOMIC DNA]</scope>
</reference>
<dbReference type="AlphaFoldDB" id="A0A4Y2K2M3"/>
<name>A0A4Y2K2M3_ARAVE</name>
<proteinExistence type="predicted"/>
<accession>A0A4Y2K2M3</accession>
<evidence type="ECO:0000313" key="2">
    <source>
        <dbReference type="Proteomes" id="UP000499080"/>
    </source>
</evidence>
<gene>
    <name evidence="1" type="ORF">AVEN_273157_1</name>
</gene>
<organism evidence="1 2">
    <name type="scientific">Araneus ventricosus</name>
    <name type="common">Orbweaver spider</name>
    <name type="synonym">Epeira ventricosa</name>
    <dbReference type="NCBI Taxonomy" id="182803"/>
    <lineage>
        <taxon>Eukaryota</taxon>
        <taxon>Metazoa</taxon>
        <taxon>Ecdysozoa</taxon>
        <taxon>Arthropoda</taxon>
        <taxon>Chelicerata</taxon>
        <taxon>Arachnida</taxon>
        <taxon>Araneae</taxon>
        <taxon>Araneomorphae</taxon>
        <taxon>Entelegynae</taxon>
        <taxon>Araneoidea</taxon>
        <taxon>Araneidae</taxon>
        <taxon>Araneus</taxon>
    </lineage>
</organism>
<dbReference type="Proteomes" id="UP000499080">
    <property type="component" value="Unassembled WGS sequence"/>
</dbReference>
<keyword evidence="2" id="KW-1185">Reference proteome</keyword>
<evidence type="ECO:0000313" key="1">
    <source>
        <dbReference type="EMBL" id="GBM96621.1"/>
    </source>
</evidence>
<sequence length="93" mass="10409">MKRSSQFLDIGVRGGHYSQEFSLVKLILTSRFGTGLAILNRGEMTRTTTKIATPLHTCCKTFDPRRINVHQSHIFEGSSVELSFEPAIRQLGS</sequence>